<dbReference type="Proteomes" id="UP001610446">
    <property type="component" value="Unassembled WGS sequence"/>
</dbReference>
<gene>
    <name evidence="2" type="ORF">BJY01DRAFT_157943</name>
</gene>
<sequence length="543" mass="61308">MRKENSHQERDSKPAEAWILGSGTAALASALYLVRLAHFSPRRVHVLDSHGSLGLAAHNSGNQSCGYDQFPGCLPVPVGAPLKDLLALVPSVRDENQTVFDEIQKAEYFTTPGSRHDTHTQFLVQQDGSLINIPTKLLNLKLRQRIALVRLMLKGEGSLQRKQIRDYLPGSFFKSTFWAIWSAQFGFQPWHSASEFRRTIRQYLRDFHGLKILNCLDITGRYQFESTFMPIYHFLRSLEVDFRFDARIKDIITGVRDGERVITGIELVENGFELCQPIGNDDIVIANLGSTVSGSTAGTNDRPPFRDTMQASEALDENWSLWLELGAKHAYFGDPYNFCTRVCESMLESFTITTEDLGLYEYLCSISECPPPAGAFISLQESPWRLNLCLPTQPVFSEQPTNTRVFWGFANFPESCGKYVKKAMINCSGAEIMTELLRHLNLDPDHPLQRTVTVPRVMPRMSAILLARAVGDRPKIVPRSIANIALVGQFADMPQHSCVDMSYSVRTAQKAVSHLTGERIERGEYRDWSNMSLCTVMKVLFWK</sequence>
<dbReference type="PANTHER" id="PTHR37417:SF2">
    <property type="entry name" value="67 KDA MYOSIN-CROSS-REACTIVE ANTIGEN FAMILY PROTEIN (AFU_ORTHOLOGUE AFUA_5G09970)"/>
    <property type="match status" value="1"/>
</dbReference>
<keyword evidence="1" id="KW-0812">Transmembrane</keyword>
<evidence type="ECO:0000313" key="2">
    <source>
        <dbReference type="EMBL" id="KAL2857083.1"/>
    </source>
</evidence>
<dbReference type="EMBL" id="JBFXLU010000005">
    <property type="protein sequence ID" value="KAL2857083.1"/>
    <property type="molecule type" value="Genomic_DNA"/>
</dbReference>
<keyword evidence="3" id="KW-1185">Reference proteome</keyword>
<name>A0ABR4L0R0_9EURO</name>
<evidence type="ECO:0000256" key="1">
    <source>
        <dbReference type="SAM" id="Phobius"/>
    </source>
</evidence>
<dbReference type="InterPro" id="IPR036188">
    <property type="entry name" value="FAD/NAD-bd_sf"/>
</dbReference>
<organism evidence="2 3">
    <name type="scientific">Aspergillus pseudoustus</name>
    <dbReference type="NCBI Taxonomy" id="1810923"/>
    <lineage>
        <taxon>Eukaryota</taxon>
        <taxon>Fungi</taxon>
        <taxon>Dikarya</taxon>
        <taxon>Ascomycota</taxon>
        <taxon>Pezizomycotina</taxon>
        <taxon>Eurotiomycetes</taxon>
        <taxon>Eurotiomycetidae</taxon>
        <taxon>Eurotiales</taxon>
        <taxon>Aspergillaceae</taxon>
        <taxon>Aspergillus</taxon>
        <taxon>Aspergillus subgen. Nidulantes</taxon>
    </lineage>
</organism>
<feature type="transmembrane region" description="Helical" evidence="1">
    <location>
        <begin position="15"/>
        <end position="34"/>
    </location>
</feature>
<reference evidence="2 3" key="1">
    <citation type="submission" date="2024-07" db="EMBL/GenBank/DDBJ databases">
        <title>Section-level genome sequencing and comparative genomics of Aspergillus sections Usti and Cavernicolus.</title>
        <authorList>
            <consortium name="Lawrence Berkeley National Laboratory"/>
            <person name="Nybo J.L."/>
            <person name="Vesth T.C."/>
            <person name="Theobald S."/>
            <person name="Frisvad J.C."/>
            <person name="Larsen T.O."/>
            <person name="Kjaerboelling I."/>
            <person name="Rothschild-Mancinelli K."/>
            <person name="Lyhne E.K."/>
            <person name="Kogle M.E."/>
            <person name="Barry K."/>
            <person name="Clum A."/>
            <person name="Na H."/>
            <person name="Ledsgaard L."/>
            <person name="Lin J."/>
            <person name="Lipzen A."/>
            <person name="Kuo A."/>
            <person name="Riley R."/>
            <person name="Mondo S."/>
            <person name="Labutti K."/>
            <person name="Haridas S."/>
            <person name="Pangalinan J."/>
            <person name="Salamov A.A."/>
            <person name="Simmons B.A."/>
            <person name="Magnuson J.K."/>
            <person name="Chen J."/>
            <person name="Drula E."/>
            <person name="Henrissat B."/>
            <person name="Wiebenga A."/>
            <person name="Lubbers R.J."/>
            <person name="Gomes A.C."/>
            <person name="Makela M.R."/>
            <person name="Stajich J."/>
            <person name="Grigoriev I.V."/>
            <person name="Mortensen U.H."/>
            <person name="De Vries R.P."/>
            <person name="Baker S.E."/>
            <person name="Andersen M.R."/>
        </authorList>
    </citation>
    <scope>NUCLEOTIDE SEQUENCE [LARGE SCALE GENOMIC DNA]</scope>
    <source>
        <strain evidence="2 3">CBS 123904</strain>
    </source>
</reference>
<protein>
    <submittedName>
        <fullName evidence="2">Oleate hydratase</fullName>
    </submittedName>
</protein>
<keyword evidence="1" id="KW-1133">Transmembrane helix</keyword>
<dbReference type="PANTHER" id="PTHR37417">
    <property type="entry name" value="67 KDA MYOSIN-CROSS-REACTIVE ANTIGEN FAMILY PROTEIN (AFU_ORTHOLOGUE AFUA_5G09970)"/>
    <property type="match status" value="1"/>
</dbReference>
<keyword evidence="1" id="KW-0472">Membrane</keyword>
<proteinExistence type="predicted"/>
<dbReference type="InterPro" id="IPR010354">
    <property type="entry name" value="Oleate_hydratase"/>
</dbReference>
<dbReference type="Gene3D" id="3.50.50.60">
    <property type="entry name" value="FAD/NAD(P)-binding domain"/>
    <property type="match status" value="3"/>
</dbReference>
<dbReference type="SUPFAM" id="SSF51905">
    <property type="entry name" value="FAD/NAD(P)-binding domain"/>
    <property type="match status" value="1"/>
</dbReference>
<accession>A0ABR4L0R0</accession>
<dbReference type="Pfam" id="PF06100">
    <property type="entry name" value="MCRA"/>
    <property type="match status" value="1"/>
</dbReference>
<evidence type="ECO:0000313" key="3">
    <source>
        <dbReference type="Proteomes" id="UP001610446"/>
    </source>
</evidence>
<comment type="caution">
    <text evidence="2">The sequence shown here is derived from an EMBL/GenBank/DDBJ whole genome shotgun (WGS) entry which is preliminary data.</text>
</comment>